<evidence type="ECO:0000256" key="2">
    <source>
        <dbReference type="ARBA" id="ARBA00022723"/>
    </source>
</evidence>
<comment type="caution">
    <text evidence="6">The sequence shown here is derived from an EMBL/GenBank/DDBJ whole genome shotgun (WGS) entry which is preliminary data.</text>
</comment>
<dbReference type="PANTHER" id="PTHR11228:SF7">
    <property type="entry name" value="PQQA PEPTIDE CYCLASE"/>
    <property type="match status" value="1"/>
</dbReference>
<evidence type="ECO:0000259" key="5">
    <source>
        <dbReference type="PROSITE" id="PS51918"/>
    </source>
</evidence>
<dbReference type="CDD" id="cd01335">
    <property type="entry name" value="Radical_SAM"/>
    <property type="match status" value="1"/>
</dbReference>
<name>A0A2H0DWC2_9BACT</name>
<dbReference type="GO" id="GO:0051536">
    <property type="term" value="F:iron-sulfur cluster binding"/>
    <property type="evidence" value="ECO:0007669"/>
    <property type="project" value="UniProtKB-KW"/>
</dbReference>
<evidence type="ECO:0000256" key="4">
    <source>
        <dbReference type="ARBA" id="ARBA00023014"/>
    </source>
</evidence>
<evidence type="ECO:0000313" key="6">
    <source>
        <dbReference type="EMBL" id="PIP86158.1"/>
    </source>
</evidence>
<feature type="domain" description="Radical SAM core" evidence="5">
    <location>
        <begin position="2"/>
        <end position="226"/>
    </location>
</feature>
<keyword evidence="1" id="KW-0949">S-adenosyl-L-methionine</keyword>
<dbReference type="Gene3D" id="3.20.20.70">
    <property type="entry name" value="Aldolase class I"/>
    <property type="match status" value="1"/>
</dbReference>
<dbReference type="Pfam" id="PF04055">
    <property type="entry name" value="Radical_SAM"/>
    <property type="match status" value="1"/>
</dbReference>
<accession>A0A2H0DWC2</accession>
<dbReference type="SUPFAM" id="SSF102114">
    <property type="entry name" value="Radical SAM enzymes"/>
    <property type="match status" value="1"/>
</dbReference>
<dbReference type="PROSITE" id="PS51918">
    <property type="entry name" value="RADICAL_SAM"/>
    <property type="match status" value="1"/>
</dbReference>
<dbReference type="SFLD" id="SFLDS00029">
    <property type="entry name" value="Radical_SAM"/>
    <property type="match status" value="1"/>
</dbReference>
<dbReference type="InterPro" id="IPR058240">
    <property type="entry name" value="rSAM_sf"/>
</dbReference>
<dbReference type="GO" id="GO:0046872">
    <property type="term" value="F:metal ion binding"/>
    <property type="evidence" value="ECO:0007669"/>
    <property type="project" value="UniProtKB-KW"/>
</dbReference>
<reference evidence="6 7" key="1">
    <citation type="submission" date="2017-09" db="EMBL/GenBank/DDBJ databases">
        <title>Depth-based differentiation of microbial function through sediment-hosted aquifers and enrichment of novel symbionts in the deep terrestrial subsurface.</title>
        <authorList>
            <person name="Probst A.J."/>
            <person name="Ladd B."/>
            <person name="Jarett J.K."/>
            <person name="Geller-Mcgrath D.E."/>
            <person name="Sieber C.M."/>
            <person name="Emerson J.B."/>
            <person name="Anantharaman K."/>
            <person name="Thomas B.C."/>
            <person name="Malmstrom R."/>
            <person name="Stieglmeier M."/>
            <person name="Klingl A."/>
            <person name="Woyke T."/>
            <person name="Ryan C.M."/>
            <person name="Banfield J.F."/>
        </authorList>
    </citation>
    <scope>NUCLEOTIDE SEQUENCE [LARGE SCALE GENOMIC DNA]</scope>
    <source>
        <strain evidence="6">CG22_combo_CG10-13_8_21_14_all_43_12</strain>
    </source>
</reference>
<keyword evidence="2" id="KW-0479">Metal-binding</keyword>
<keyword evidence="4" id="KW-0411">Iron-sulfur</keyword>
<dbReference type="EMBL" id="PCTR01000022">
    <property type="protein sequence ID" value="PIP86158.1"/>
    <property type="molecule type" value="Genomic_DNA"/>
</dbReference>
<dbReference type="PANTHER" id="PTHR11228">
    <property type="entry name" value="RADICAL SAM DOMAIN PROTEIN"/>
    <property type="match status" value="1"/>
</dbReference>
<dbReference type="Proteomes" id="UP000231136">
    <property type="component" value="Unassembled WGS sequence"/>
</dbReference>
<proteinExistence type="predicted"/>
<dbReference type="InterPro" id="IPR050377">
    <property type="entry name" value="Radical_SAM_PqqE_MftC-like"/>
</dbReference>
<evidence type="ECO:0000256" key="1">
    <source>
        <dbReference type="ARBA" id="ARBA00022691"/>
    </source>
</evidence>
<dbReference type="AlphaFoldDB" id="A0A2H0DWC2"/>
<sequence length="334" mass="38347">MLLKRRFLKARFFLTNSCTYNCVYCHNEGMGDQKTDLKVLDVDDYIFLAQVLKDNFQLKCITLTGGDPFMYRDFSLLVKKLEKLDIELVALTKGVPTYRWLNSEPEVFKNLDFVYFSIDTLDRDEFAKTCRVSPSVFDLGIAALDKLVSMGVKVRVNCVVKPNDTKEAEKVLSMIEFVKKHKVQELRFIELVDLDNVREPFVEMVIKEAGFNIKVPNTPYDKVSLKRNRIVLEDGFEFLVIRCMCSVTLFTGEVTCFSQDLYLDSFGRVNTCLEWEVDKNPNVSHLAELIKSRNKVGLVEALDNIKNGQHICPALITTEKRESIKAGLQLGTYR</sequence>
<organism evidence="6 7">
    <name type="scientific">Candidatus Collierbacteria bacterium CG22_combo_CG10-13_8_21_14_all_43_12</name>
    <dbReference type="NCBI Taxonomy" id="1974537"/>
    <lineage>
        <taxon>Bacteria</taxon>
        <taxon>Candidatus Collieribacteriota</taxon>
    </lineage>
</organism>
<dbReference type="InterPro" id="IPR007197">
    <property type="entry name" value="rSAM"/>
</dbReference>
<gene>
    <name evidence="6" type="ORF">COW83_00440</name>
</gene>
<keyword evidence="3" id="KW-0408">Iron</keyword>
<protein>
    <recommendedName>
        <fullName evidence="5">Radical SAM core domain-containing protein</fullName>
    </recommendedName>
</protein>
<evidence type="ECO:0000313" key="7">
    <source>
        <dbReference type="Proteomes" id="UP000231136"/>
    </source>
</evidence>
<dbReference type="SFLD" id="SFLDG01067">
    <property type="entry name" value="SPASM/twitch_domain_containing"/>
    <property type="match status" value="1"/>
</dbReference>
<evidence type="ECO:0000256" key="3">
    <source>
        <dbReference type="ARBA" id="ARBA00023004"/>
    </source>
</evidence>
<dbReference type="GO" id="GO:0003824">
    <property type="term" value="F:catalytic activity"/>
    <property type="evidence" value="ECO:0007669"/>
    <property type="project" value="InterPro"/>
</dbReference>
<dbReference type="InterPro" id="IPR013785">
    <property type="entry name" value="Aldolase_TIM"/>
</dbReference>